<comment type="pathway">
    <text evidence="2">Protein modification; protein glycosylation.</text>
</comment>
<keyword evidence="6 9" id="KW-1133">Transmembrane helix</keyword>
<evidence type="ECO:0000256" key="4">
    <source>
        <dbReference type="ARBA" id="ARBA00022692"/>
    </source>
</evidence>
<dbReference type="GO" id="GO:0034203">
    <property type="term" value="P:glycolipid translocation"/>
    <property type="evidence" value="ECO:0007669"/>
    <property type="project" value="TreeGrafter"/>
</dbReference>
<evidence type="ECO:0000256" key="1">
    <source>
        <dbReference type="ARBA" id="ARBA00004477"/>
    </source>
</evidence>
<evidence type="ECO:0000256" key="2">
    <source>
        <dbReference type="ARBA" id="ARBA00004922"/>
    </source>
</evidence>
<comment type="caution">
    <text evidence="9">Lacks conserved residue(s) required for the propagation of feature annotation.</text>
</comment>
<dbReference type="InterPro" id="IPR007594">
    <property type="entry name" value="RFT1"/>
</dbReference>
<feature type="transmembrane region" description="Helical" evidence="9">
    <location>
        <begin position="71"/>
        <end position="89"/>
    </location>
</feature>
<evidence type="ECO:0000256" key="3">
    <source>
        <dbReference type="ARBA" id="ARBA00010288"/>
    </source>
</evidence>
<evidence type="ECO:0000256" key="8">
    <source>
        <dbReference type="ARBA" id="ARBA00045912"/>
    </source>
</evidence>
<dbReference type="EMBL" id="CAAALY010026196">
    <property type="protein sequence ID" value="VEL15856.1"/>
    <property type="molecule type" value="Genomic_DNA"/>
</dbReference>
<comment type="subcellular location">
    <subcellularLocation>
        <location evidence="1 9">Endoplasmic reticulum membrane</location>
        <topology evidence="1 9">Multi-pass membrane protein</topology>
    </subcellularLocation>
</comment>
<evidence type="ECO:0000256" key="7">
    <source>
        <dbReference type="ARBA" id="ARBA00023136"/>
    </source>
</evidence>
<dbReference type="Pfam" id="PF04506">
    <property type="entry name" value="Rft-1"/>
    <property type="match status" value="1"/>
</dbReference>
<keyword evidence="4 9" id="KW-0812">Transmembrane</keyword>
<dbReference type="GO" id="GO:0005789">
    <property type="term" value="C:endoplasmic reticulum membrane"/>
    <property type="evidence" value="ECO:0007669"/>
    <property type="project" value="UniProtKB-SubCell"/>
</dbReference>
<evidence type="ECO:0000256" key="6">
    <source>
        <dbReference type="ARBA" id="ARBA00022989"/>
    </source>
</evidence>
<keyword evidence="11" id="KW-1185">Reference proteome</keyword>
<evidence type="ECO:0000256" key="9">
    <source>
        <dbReference type="RuleBase" id="RU365067"/>
    </source>
</evidence>
<comment type="similarity">
    <text evidence="3 9">Belongs to the RFT1 family.</text>
</comment>
<evidence type="ECO:0000313" key="11">
    <source>
        <dbReference type="Proteomes" id="UP000784294"/>
    </source>
</evidence>
<dbReference type="OrthoDB" id="6285682at2759"/>
<proteinExistence type="inferred from homology"/>
<dbReference type="AlphaFoldDB" id="A0A3S5B893"/>
<evidence type="ECO:0000313" key="10">
    <source>
        <dbReference type="EMBL" id="VEL15856.1"/>
    </source>
</evidence>
<feature type="transmembrane region" description="Helical" evidence="9">
    <location>
        <begin position="39"/>
        <end position="59"/>
    </location>
</feature>
<protein>
    <recommendedName>
        <fullName evidence="9">Protein RFT1 homolog</fullName>
    </recommendedName>
</protein>
<reference evidence="10" key="1">
    <citation type="submission" date="2018-11" db="EMBL/GenBank/DDBJ databases">
        <authorList>
            <consortium name="Pathogen Informatics"/>
        </authorList>
    </citation>
    <scope>NUCLEOTIDE SEQUENCE</scope>
</reference>
<comment type="function">
    <text evidence="8 9">Intramembrane glycolipid transporter that operates in the biosynthetic pathway of dolichol-linked oligosaccharides, the glycan precursors employed in protein asparagine (N)-glycosylation. The sequential addition of sugars to dolichol pyrophosphate produces dolichol-linked oligosaccharides containing fourteen sugars, including two GlcNAcs, nine mannoses and three glucoses. Once assembled, the oligosaccharide is transferred from the lipid to nascent proteins by oligosaccharyltransferases. The assembly of dolichol-linked oligosaccharides begins on the cytosolic side of the endoplasmic reticulum membrane and finishes in its lumen. RFT1 could mediate the translocation of the cytosolically oriented intermediate DolPP-GlcNAc2Man5, produced by ALG11, into the ER lumen where dolichol-linked oligosaccharides assembly continues. However, the intramembrane lipid transporter activity could not be confirmed in vitro.</text>
</comment>
<comment type="caution">
    <text evidence="10">The sequence shown here is derived from an EMBL/GenBank/DDBJ whole genome shotgun (WGS) entry which is preliminary data.</text>
</comment>
<dbReference type="PANTHER" id="PTHR13117">
    <property type="entry name" value="ENDOPLASMIC RETICULUM MULTISPAN TRANSMEMBRANE PROTEIN-RELATED"/>
    <property type="match status" value="1"/>
</dbReference>
<dbReference type="PANTHER" id="PTHR13117:SF5">
    <property type="entry name" value="PROTEIN RFT1 HOMOLOG"/>
    <property type="match status" value="1"/>
</dbReference>
<accession>A0A3S5B893</accession>
<dbReference type="Proteomes" id="UP000784294">
    <property type="component" value="Unassembled WGS sequence"/>
</dbReference>
<organism evidence="10 11">
    <name type="scientific">Protopolystoma xenopodis</name>
    <dbReference type="NCBI Taxonomy" id="117903"/>
    <lineage>
        <taxon>Eukaryota</taxon>
        <taxon>Metazoa</taxon>
        <taxon>Spiralia</taxon>
        <taxon>Lophotrochozoa</taxon>
        <taxon>Platyhelminthes</taxon>
        <taxon>Monogenea</taxon>
        <taxon>Polyopisthocotylea</taxon>
        <taxon>Polystomatidea</taxon>
        <taxon>Polystomatidae</taxon>
        <taxon>Protopolystoma</taxon>
    </lineage>
</organism>
<sequence>MPAFPLTYPENVLEPLPYRQHLMRSAARILRITLRSASLVGWLGLTLAPAFVRLALLVYAGPNSVASSKQASSLLSIYAGYTLLLAWNGPTEAFLNAAMSQVS</sequence>
<name>A0A3S5B893_9PLAT</name>
<keyword evidence="7 9" id="KW-0472">Membrane</keyword>
<gene>
    <name evidence="10" type="ORF">PXEA_LOCUS9296</name>
</gene>
<keyword evidence="5" id="KW-0256">Endoplasmic reticulum</keyword>
<evidence type="ECO:0000256" key="5">
    <source>
        <dbReference type="ARBA" id="ARBA00022824"/>
    </source>
</evidence>
<dbReference type="GO" id="GO:0006488">
    <property type="term" value="P:dolichol-linked oligosaccharide biosynthetic process"/>
    <property type="evidence" value="ECO:0007669"/>
    <property type="project" value="InterPro"/>
</dbReference>